<keyword evidence="2" id="KW-1185">Reference proteome</keyword>
<reference evidence="1 2" key="1">
    <citation type="journal article" date="2021" name="BMC Genomics">
        <title>Datura genome reveals duplications of psychoactive alkaloid biosynthetic genes and high mutation rate following tissue culture.</title>
        <authorList>
            <person name="Rajewski A."/>
            <person name="Carter-House D."/>
            <person name="Stajich J."/>
            <person name="Litt A."/>
        </authorList>
    </citation>
    <scope>NUCLEOTIDE SEQUENCE [LARGE SCALE GENOMIC DNA]</scope>
    <source>
        <strain evidence="1">AR-01</strain>
    </source>
</reference>
<accession>A0ABS8WQ31</accession>
<evidence type="ECO:0000313" key="1">
    <source>
        <dbReference type="EMBL" id="MCE3051573.1"/>
    </source>
</evidence>
<proteinExistence type="predicted"/>
<name>A0ABS8WQ31_DATST</name>
<dbReference type="EMBL" id="JACEIK010008742">
    <property type="protein sequence ID" value="MCE3051573.1"/>
    <property type="molecule type" value="Genomic_DNA"/>
</dbReference>
<protein>
    <submittedName>
        <fullName evidence="1">Uncharacterized protein</fullName>
    </submittedName>
</protein>
<comment type="caution">
    <text evidence="1">The sequence shown here is derived from an EMBL/GenBank/DDBJ whole genome shotgun (WGS) entry which is preliminary data.</text>
</comment>
<dbReference type="Proteomes" id="UP000823775">
    <property type="component" value="Unassembled WGS sequence"/>
</dbReference>
<organism evidence="1 2">
    <name type="scientific">Datura stramonium</name>
    <name type="common">Jimsonweed</name>
    <name type="synonym">Common thornapple</name>
    <dbReference type="NCBI Taxonomy" id="4076"/>
    <lineage>
        <taxon>Eukaryota</taxon>
        <taxon>Viridiplantae</taxon>
        <taxon>Streptophyta</taxon>
        <taxon>Embryophyta</taxon>
        <taxon>Tracheophyta</taxon>
        <taxon>Spermatophyta</taxon>
        <taxon>Magnoliopsida</taxon>
        <taxon>eudicotyledons</taxon>
        <taxon>Gunneridae</taxon>
        <taxon>Pentapetalae</taxon>
        <taxon>asterids</taxon>
        <taxon>lamiids</taxon>
        <taxon>Solanales</taxon>
        <taxon>Solanaceae</taxon>
        <taxon>Solanoideae</taxon>
        <taxon>Datureae</taxon>
        <taxon>Datura</taxon>
    </lineage>
</organism>
<evidence type="ECO:0000313" key="2">
    <source>
        <dbReference type="Proteomes" id="UP000823775"/>
    </source>
</evidence>
<sequence length="279" mass="32042">MNGYRDSSSNLRGFGLIPRRQTGNIITGALEKFYDAAYPTWGAIPQRVKKQIFYEFKEISTTLLYHDAIGVKPTTFLMLSKPQGITMEFSMISRDLEDAKYRLLDVSSLINAKLTFTSTCSNCIYDHSHGVIDNEEDSCHDHRQGFKIVVLDNLQKLSYITELTIVSWFIEGDLLEHPLLLQQLFQAGKGFLTRHPTLGYLRTAEFLELKFIEHYLQRDSDDTILIDWWIINELSGEVKEAPVLVPRDANLEGHYWNSRSLNFPSYQKSQLAKCPLHSA</sequence>
<gene>
    <name evidence="1" type="ORF">HAX54_050249</name>
</gene>